<dbReference type="PROSITE" id="PS50935">
    <property type="entry name" value="SSB"/>
    <property type="match status" value="1"/>
</dbReference>
<feature type="region of interest" description="Disordered" evidence="4">
    <location>
        <begin position="108"/>
        <end position="167"/>
    </location>
</feature>
<dbReference type="EMBL" id="CP033433">
    <property type="protein sequence ID" value="AYQ74556.1"/>
    <property type="molecule type" value="Genomic_DNA"/>
</dbReference>
<comment type="subunit">
    <text evidence="2">Homotetramer.</text>
</comment>
<accession>A0A3G3K223</accession>
<evidence type="ECO:0000256" key="1">
    <source>
        <dbReference type="ARBA" id="ARBA00023125"/>
    </source>
</evidence>
<evidence type="ECO:0000313" key="5">
    <source>
        <dbReference type="EMBL" id="AYQ74556.1"/>
    </source>
</evidence>
<dbReference type="InterPro" id="IPR012340">
    <property type="entry name" value="NA-bd_OB-fold"/>
</dbReference>
<dbReference type="GO" id="GO:0006310">
    <property type="term" value="P:DNA recombination"/>
    <property type="evidence" value="ECO:0007669"/>
    <property type="project" value="UniProtKB-UniRule"/>
</dbReference>
<gene>
    <name evidence="5" type="primary">ssb</name>
    <name evidence="5" type="ORF">EAV92_19465</name>
</gene>
<name>A0A3G3K223_9BACL</name>
<reference evidence="5 6" key="1">
    <citation type="submission" date="2018-10" db="EMBL/GenBank/DDBJ databases">
        <title>Genome Sequence of Cohnella sp.</title>
        <authorList>
            <person name="Srinivasan S."/>
            <person name="Kim M.K."/>
        </authorList>
    </citation>
    <scope>NUCLEOTIDE SEQUENCE [LARGE SCALE GENOMIC DNA]</scope>
    <source>
        <strain evidence="5 6">18JY8-7</strain>
    </source>
</reference>
<evidence type="ECO:0000256" key="2">
    <source>
        <dbReference type="HAMAP-Rule" id="MF_00984"/>
    </source>
</evidence>
<feature type="compositionally biased region" description="Gly residues" evidence="4">
    <location>
        <begin position="114"/>
        <end position="137"/>
    </location>
</feature>
<comment type="function">
    <text evidence="2">Plays an important role in DNA replication, recombination and repair. Binds to ssDNA and to an array of partner proteins to recruit them to their sites of action during DNA metabolism.</text>
</comment>
<keyword evidence="1 2" id="KW-0238">DNA-binding</keyword>
<feature type="short sequence motif" description="Important for interaction with partner proteins" evidence="2">
    <location>
        <begin position="162"/>
        <end position="167"/>
    </location>
</feature>
<proteinExistence type="inferred from homology"/>
<protein>
    <recommendedName>
        <fullName evidence="2 3">Single-stranded DNA-binding protein</fullName>
        <shortName evidence="2">SSB</shortName>
    </recommendedName>
</protein>
<dbReference type="SUPFAM" id="SSF50249">
    <property type="entry name" value="Nucleic acid-binding proteins"/>
    <property type="match status" value="1"/>
</dbReference>
<dbReference type="AlphaFoldDB" id="A0A3G3K223"/>
<dbReference type="CDD" id="cd04496">
    <property type="entry name" value="SSB_OBF"/>
    <property type="match status" value="1"/>
</dbReference>
<dbReference type="GO" id="GO:0006260">
    <property type="term" value="P:DNA replication"/>
    <property type="evidence" value="ECO:0007669"/>
    <property type="project" value="UniProtKB-UniRule"/>
</dbReference>
<feature type="compositionally biased region" description="Low complexity" evidence="4">
    <location>
        <begin position="138"/>
        <end position="149"/>
    </location>
</feature>
<dbReference type="GO" id="GO:0006281">
    <property type="term" value="P:DNA repair"/>
    <property type="evidence" value="ECO:0007669"/>
    <property type="project" value="UniProtKB-UniRule"/>
</dbReference>
<dbReference type="InterPro" id="IPR011344">
    <property type="entry name" value="ssDNA-bd"/>
</dbReference>
<dbReference type="Gene3D" id="2.40.50.140">
    <property type="entry name" value="Nucleic acid-binding proteins"/>
    <property type="match status" value="1"/>
</dbReference>
<dbReference type="InterPro" id="IPR000424">
    <property type="entry name" value="Primosome_PriB/ssb"/>
</dbReference>
<keyword evidence="2" id="KW-0234">DNA repair</keyword>
<dbReference type="HAMAP" id="MF_00984">
    <property type="entry name" value="SSB"/>
    <property type="match status" value="1"/>
</dbReference>
<dbReference type="GO" id="GO:0003697">
    <property type="term" value="F:single-stranded DNA binding"/>
    <property type="evidence" value="ECO:0007669"/>
    <property type="project" value="UniProtKB-UniRule"/>
</dbReference>
<dbReference type="RefSeq" id="WP_123042636.1">
    <property type="nucleotide sequence ID" value="NZ_CP033433.1"/>
</dbReference>
<keyword evidence="6" id="KW-1185">Reference proteome</keyword>
<sequence>MLNRVILIGRLTKDPELRYTPAGVAVAQFTLAVDRPFSSSREEGNREREADFIPIVTWRQLAETCANYLRKGRLAAVEGRIQVRNYENNEGRRVYVTEVIADNVRFLESPNRESGGGGAGRDEYSGGGGSGYGGGSRNSGSRNSGNNNDPFADDGRPIDISDDDLPF</sequence>
<keyword evidence="2" id="KW-0233">DNA recombination</keyword>
<organism evidence="5 6">
    <name type="scientific">Cohnella candidum</name>
    <dbReference type="NCBI Taxonomy" id="2674991"/>
    <lineage>
        <taxon>Bacteria</taxon>
        <taxon>Bacillati</taxon>
        <taxon>Bacillota</taxon>
        <taxon>Bacilli</taxon>
        <taxon>Bacillales</taxon>
        <taxon>Paenibacillaceae</taxon>
        <taxon>Cohnella</taxon>
    </lineage>
</organism>
<dbReference type="PANTHER" id="PTHR10302:SF27">
    <property type="entry name" value="SINGLE-STRANDED DNA-BINDING PROTEIN"/>
    <property type="match status" value="1"/>
</dbReference>
<dbReference type="GO" id="GO:0009295">
    <property type="term" value="C:nucleoid"/>
    <property type="evidence" value="ECO:0007669"/>
    <property type="project" value="TreeGrafter"/>
</dbReference>
<dbReference type="KEGG" id="coh:EAV92_19465"/>
<keyword evidence="2" id="KW-0235">DNA replication</keyword>
<dbReference type="Proteomes" id="UP000269097">
    <property type="component" value="Chromosome"/>
</dbReference>
<dbReference type="NCBIfam" id="TIGR00621">
    <property type="entry name" value="ssb"/>
    <property type="match status" value="1"/>
</dbReference>
<dbReference type="PANTHER" id="PTHR10302">
    <property type="entry name" value="SINGLE-STRANDED DNA-BINDING PROTEIN"/>
    <property type="match status" value="1"/>
</dbReference>
<keyword evidence="2" id="KW-0227">DNA damage</keyword>
<comment type="caution">
    <text evidence="2">Lacks conserved residue(s) required for the propagation of feature annotation.</text>
</comment>
<evidence type="ECO:0000256" key="4">
    <source>
        <dbReference type="SAM" id="MobiDB-lite"/>
    </source>
</evidence>
<evidence type="ECO:0000313" key="6">
    <source>
        <dbReference type="Proteomes" id="UP000269097"/>
    </source>
</evidence>
<dbReference type="Pfam" id="PF00436">
    <property type="entry name" value="SSB"/>
    <property type="match status" value="1"/>
</dbReference>
<evidence type="ECO:0000256" key="3">
    <source>
        <dbReference type="RuleBase" id="RU000524"/>
    </source>
</evidence>